<accession>A0ABW6AJW6</accession>
<proteinExistence type="predicted"/>
<dbReference type="NCBIfam" id="TIGR04183">
    <property type="entry name" value="Por_Secre_tail"/>
    <property type="match status" value="1"/>
</dbReference>
<dbReference type="RefSeq" id="WP_381499333.1">
    <property type="nucleotide sequence ID" value="NZ_JBHUOM010000002.1"/>
</dbReference>
<feature type="domain" description="Secretion system C-terminal sorting" evidence="1">
    <location>
        <begin position="504"/>
        <end position="567"/>
    </location>
</feature>
<sequence length="576" mass="60967">MARLPDSFTADPYGYYKVRIVGRRTGTISQTAPNFRVYDLPSATLSLRGSPVADPTVTILVSLTNVGTYGIRNYEPDYSGTFADALTDPSGILYTLLPRHKTTYSLAFVRNGCGYGTGLGEATVTVKPTLSITTPTPGSQQQTCAGKPLTVAYTTTGDWSNGINIVAELISGNNSSRELGRTTARQGTLSLPLPADLPPGNYSLRLRSTDSALSASIYIQIVAPVTAQLTGNLVINAGQKLVIKPVVSGMLPINYSLSNGSVGVWETDSPTIELAPSQSGTYRLASVSNMCGPGSASGSLTISVNPTSTRFITTDRVSGRFCGGDTVVVEYTAVGITNSPLTVLLSDRNGDQYTSVPTVGQDNPLRAVLPIGLPTGINYRFRVTASDPTVASSVMLSPITILEKATGSILGPPYADLGKPANLTITVTGSAPVSVTLGPDGSPPLMWQITQPVAFFSLPTTSLPTTFRLLGIRNECGPGIIQGSGIVRLELLTAIEPAGLGIWVFPNPVSQSIFIENLPLVPLEVELWSADGRLVRRETYQPAKTISLPVSDLPVGIYILRVNVNQIVLTYRLLKS</sequence>
<keyword evidence="3" id="KW-1185">Reference proteome</keyword>
<dbReference type="Pfam" id="PF18962">
    <property type="entry name" value="Por_Secre_tail"/>
    <property type="match status" value="1"/>
</dbReference>
<comment type="caution">
    <text evidence="2">The sequence shown here is derived from an EMBL/GenBank/DDBJ whole genome shotgun (WGS) entry which is preliminary data.</text>
</comment>
<evidence type="ECO:0000313" key="2">
    <source>
        <dbReference type="EMBL" id="MFD2934075.1"/>
    </source>
</evidence>
<organism evidence="2 3">
    <name type="scientific">Spirosoma flavum</name>
    <dbReference type="NCBI Taxonomy" id="2048557"/>
    <lineage>
        <taxon>Bacteria</taxon>
        <taxon>Pseudomonadati</taxon>
        <taxon>Bacteroidota</taxon>
        <taxon>Cytophagia</taxon>
        <taxon>Cytophagales</taxon>
        <taxon>Cytophagaceae</taxon>
        <taxon>Spirosoma</taxon>
    </lineage>
</organism>
<protein>
    <submittedName>
        <fullName evidence="2">T9SS type A sorting domain-containing protein</fullName>
    </submittedName>
</protein>
<name>A0ABW6AJW6_9BACT</name>
<dbReference type="Proteomes" id="UP001597512">
    <property type="component" value="Unassembled WGS sequence"/>
</dbReference>
<evidence type="ECO:0000259" key="1">
    <source>
        <dbReference type="Pfam" id="PF18962"/>
    </source>
</evidence>
<gene>
    <name evidence="2" type="ORF">ACFS25_09800</name>
</gene>
<reference evidence="3" key="1">
    <citation type="journal article" date="2019" name="Int. J. Syst. Evol. Microbiol.">
        <title>The Global Catalogue of Microorganisms (GCM) 10K type strain sequencing project: providing services to taxonomists for standard genome sequencing and annotation.</title>
        <authorList>
            <consortium name="The Broad Institute Genomics Platform"/>
            <consortium name="The Broad Institute Genome Sequencing Center for Infectious Disease"/>
            <person name="Wu L."/>
            <person name="Ma J."/>
        </authorList>
    </citation>
    <scope>NUCLEOTIDE SEQUENCE [LARGE SCALE GENOMIC DNA]</scope>
    <source>
        <strain evidence="3">KCTC 52490</strain>
    </source>
</reference>
<evidence type="ECO:0000313" key="3">
    <source>
        <dbReference type="Proteomes" id="UP001597512"/>
    </source>
</evidence>
<dbReference type="InterPro" id="IPR026444">
    <property type="entry name" value="Secre_tail"/>
</dbReference>
<dbReference type="EMBL" id="JBHUOM010000002">
    <property type="protein sequence ID" value="MFD2934075.1"/>
    <property type="molecule type" value="Genomic_DNA"/>
</dbReference>